<dbReference type="InterPro" id="IPR001381">
    <property type="entry name" value="DHquinase_I"/>
</dbReference>
<name>A0ABU3Z6R8_9FIRM</name>
<feature type="binding site" evidence="4">
    <location>
        <begin position="44"/>
        <end position="46"/>
    </location>
    <ligand>
        <name>3-dehydroquinate</name>
        <dbReference type="ChEBI" id="CHEBI:32364"/>
    </ligand>
</feature>
<evidence type="ECO:0000256" key="2">
    <source>
        <dbReference type="ARBA" id="ARBA00023239"/>
    </source>
</evidence>
<evidence type="ECO:0000313" key="5">
    <source>
        <dbReference type="EMBL" id="MDV5087599.1"/>
    </source>
</evidence>
<dbReference type="Pfam" id="PF01487">
    <property type="entry name" value="DHquinase_I"/>
    <property type="match status" value="1"/>
</dbReference>
<sequence length="253" mass="27578">MVSIGPALLGDGVTKIAVPMVGKTTADILAECEYIRELPCDVVELRIDFYESAESVTSILELLKIVKPAIGNKGLLFTWRTKQEGGEREISVEDYFNMLDQIIPTGFVDAIDIEYFFDDTEHREHMTKTVALAHKHGVTVVMSNHDFHKTPALDDIKGRLVGMKQAGADVAKLACMPQSPSDVLTVLQATEQVKSQYPDEPLITMAMGQLGVVTRTCGSVFGNALTFGAAKQSSAPGQVEVHKLKAILETVDK</sequence>
<dbReference type="RefSeq" id="WP_295191637.1">
    <property type="nucleotide sequence ID" value="NZ_JAWJZA010000005.1"/>
</dbReference>
<feature type="binding site" evidence="4">
    <location>
        <position position="215"/>
    </location>
    <ligand>
        <name>3-dehydroquinate</name>
        <dbReference type="ChEBI" id="CHEBI:32364"/>
    </ligand>
</feature>
<dbReference type="EMBL" id="JAWJZB010000002">
    <property type="protein sequence ID" value="MDV5087599.1"/>
    <property type="molecule type" value="Genomic_DNA"/>
</dbReference>
<dbReference type="CDD" id="cd00502">
    <property type="entry name" value="DHQase_I"/>
    <property type="match status" value="1"/>
</dbReference>
<accession>A0ABU3Z6R8</accession>
<gene>
    <name evidence="4 5" type="primary">aroD</name>
    <name evidence="5" type="ORF">RVY80_01860</name>
</gene>
<dbReference type="GO" id="GO:0003855">
    <property type="term" value="F:3-dehydroquinate dehydratase activity"/>
    <property type="evidence" value="ECO:0007669"/>
    <property type="project" value="UniProtKB-EC"/>
</dbReference>
<dbReference type="InterPro" id="IPR050146">
    <property type="entry name" value="Type-I_3-dehydroquinase"/>
</dbReference>
<evidence type="ECO:0000256" key="1">
    <source>
        <dbReference type="ARBA" id="ARBA00001864"/>
    </source>
</evidence>
<evidence type="ECO:0000313" key="6">
    <source>
        <dbReference type="Proteomes" id="UP001272515"/>
    </source>
</evidence>
<comment type="function">
    <text evidence="4">Involved in the third step of the chorismate pathway, which leads to the biosynthesis of aromatic amino acids. Catalyzes the cis-dehydration of 3-dehydroquinate (DHQ) and introduces the first double bond of the aromatic ring to yield 3-dehydroshikimate.</text>
</comment>
<comment type="similarity">
    <text evidence="4">Belongs to the type-I 3-dehydroquinase family.</text>
</comment>
<dbReference type="SUPFAM" id="SSF51569">
    <property type="entry name" value="Aldolase"/>
    <property type="match status" value="1"/>
</dbReference>
<organism evidence="5 6">
    <name type="scientific">Veillonella absiana</name>
    <dbReference type="NCBI Taxonomy" id="3079305"/>
    <lineage>
        <taxon>Bacteria</taxon>
        <taxon>Bacillati</taxon>
        <taxon>Bacillota</taxon>
        <taxon>Negativicutes</taxon>
        <taxon>Veillonellales</taxon>
        <taxon>Veillonellaceae</taxon>
        <taxon>Veillonella</taxon>
    </lineage>
</organism>
<feature type="binding site" evidence="4">
    <location>
        <position position="80"/>
    </location>
    <ligand>
        <name>3-dehydroquinate</name>
        <dbReference type="ChEBI" id="CHEBI:32364"/>
    </ligand>
</feature>
<comment type="subunit">
    <text evidence="4">Homodimer.</text>
</comment>
<dbReference type="Gene3D" id="3.20.20.70">
    <property type="entry name" value="Aldolase class I"/>
    <property type="match status" value="1"/>
</dbReference>
<comment type="caution">
    <text evidence="4">Lacks conserved residue(s) required for the propagation of feature annotation.</text>
</comment>
<reference evidence="5 6" key="1">
    <citation type="submission" date="2023-10" db="EMBL/GenBank/DDBJ databases">
        <title>Veillonella sp. nov., isolated from a pig farm feces dump.</title>
        <authorList>
            <person name="Chang Y.-H."/>
        </authorList>
    </citation>
    <scope>NUCLEOTIDE SEQUENCE [LARGE SCALE GENOMIC DNA]</scope>
    <source>
        <strain evidence="5 6">YH-vei2233</strain>
    </source>
</reference>
<evidence type="ECO:0000256" key="4">
    <source>
        <dbReference type="HAMAP-Rule" id="MF_00214"/>
    </source>
</evidence>
<proteinExistence type="inferred from homology"/>
<dbReference type="InterPro" id="IPR013785">
    <property type="entry name" value="Aldolase_TIM"/>
</dbReference>
<dbReference type="Proteomes" id="UP001272515">
    <property type="component" value="Unassembled WGS sequence"/>
</dbReference>
<dbReference type="EC" id="4.2.1.10" evidence="4"/>
<feature type="binding site" evidence="4">
    <location>
        <position position="234"/>
    </location>
    <ligand>
        <name>3-dehydroquinate</name>
        <dbReference type="ChEBI" id="CHEBI:32364"/>
    </ligand>
</feature>
<dbReference type="NCBIfam" id="TIGR01093">
    <property type="entry name" value="aroD"/>
    <property type="match status" value="1"/>
</dbReference>
<evidence type="ECO:0000256" key="3">
    <source>
        <dbReference type="ARBA" id="ARBA00023270"/>
    </source>
</evidence>
<dbReference type="HAMAP" id="MF_00214">
    <property type="entry name" value="AroD"/>
    <property type="match status" value="1"/>
</dbReference>
<feature type="binding site" evidence="4">
    <location>
        <position position="238"/>
    </location>
    <ligand>
        <name>3-dehydroquinate</name>
        <dbReference type="ChEBI" id="CHEBI:32364"/>
    </ligand>
</feature>
<protein>
    <recommendedName>
        <fullName evidence="4">3-dehydroquinate dehydratase</fullName>
        <shortName evidence="4">3-dehydroquinase</shortName>
        <ecNumber evidence="4">4.2.1.10</ecNumber>
    </recommendedName>
    <alternativeName>
        <fullName evidence="4">Type I DHQase</fullName>
    </alternativeName>
    <alternativeName>
        <fullName evidence="4">Type I dehydroquinase</fullName>
        <shortName evidence="4">DHQ1</shortName>
    </alternativeName>
</protein>
<comment type="caution">
    <text evidence="5">The sequence shown here is derived from an EMBL/GenBank/DDBJ whole genome shotgun (WGS) entry which is preliminary data.</text>
</comment>
<keyword evidence="6" id="KW-1185">Reference proteome</keyword>
<keyword evidence="2 4" id="KW-0456">Lyase</keyword>
<dbReference type="PANTHER" id="PTHR43699">
    <property type="entry name" value="3-DEHYDROQUINATE DEHYDRATASE"/>
    <property type="match status" value="1"/>
</dbReference>
<comment type="pathway">
    <text evidence="4">Metabolic intermediate biosynthesis; chorismate biosynthesis; chorismate from D-erythrose 4-phosphate and phosphoenolpyruvate: step 3/7.</text>
</comment>
<comment type="catalytic activity">
    <reaction evidence="1 4">
        <text>3-dehydroquinate = 3-dehydroshikimate + H2O</text>
        <dbReference type="Rhea" id="RHEA:21096"/>
        <dbReference type="ChEBI" id="CHEBI:15377"/>
        <dbReference type="ChEBI" id="CHEBI:16630"/>
        <dbReference type="ChEBI" id="CHEBI:32364"/>
        <dbReference type="EC" id="4.2.1.10"/>
    </reaction>
</comment>
<feature type="active site" description="Proton donor/acceptor" evidence="4">
    <location>
        <position position="145"/>
    </location>
</feature>
<keyword evidence="4" id="KW-0028">Amino-acid biosynthesis</keyword>
<keyword evidence="3 4" id="KW-0704">Schiff base</keyword>
<feature type="active site" description="Schiff-base intermediate with substrate" evidence="4">
    <location>
        <position position="172"/>
    </location>
</feature>
<keyword evidence="4" id="KW-0057">Aromatic amino acid biosynthesis</keyword>
<dbReference type="PANTHER" id="PTHR43699:SF1">
    <property type="entry name" value="3-DEHYDROQUINATE DEHYDRATASE"/>
    <property type="match status" value="1"/>
</dbReference>